<feature type="transmembrane region" description="Helical" evidence="6">
    <location>
        <begin position="56"/>
        <end position="74"/>
    </location>
</feature>
<evidence type="ECO:0000256" key="1">
    <source>
        <dbReference type="ARBA" id="ARBA00004651"/>
    </source>
</evidence>
<dbReference type="Gene3D" id="1.20.1250.20">
    <property type="entry name" value="MFS general substrate transporter like domains"/>
    <property type="match status" value="1"/>
</dbReference>
<sequence>MLGIMGGIASFPFFAQNVMGLTPTVSGYLMLAFMAGAIPSSILNGFLITRIAYRNLFIVSFVLPIIGFVLLSRIDISTTVLYIIISFFILGLGLGALFGGDNLIVQESVDKEHSGIALSTVQLFQALGATIGLSIFGSLLAKNIGGGVEHLKSQLPPGAADHIETGGIPPWLSPDLLTKVQVAFADAFQNIFTISLIFVIIAFVICWFLKK</sequence>
<feature type="transmembrane region" description="Helical" evidence="6">
    <location>
        <begin position="116"/>
        <end position="141"/>
    </location>
</feature>
<dbReference type="Pfam" id="PF07690">
    <property type="entry name" value="MFS_1"/>
    <property type="match status" value="1"/>
</dbReference>
<dbReference type="InterPro" id="IPR020846">
    <property type="entry name" value="MFS_dom"/>
</dbReference>
<dbReference type="SUPFAM" id="SSF103473">
    <property type="entry name" value="MFS general substrate transporter"/>
    <property type="match status" value="1"/>
</dbReference>
<evidence type="ECO:0000256" key="4">
    <source>
        <dbReference type="ARBA" id="ARBA00022989"/>
    </source>
</evidence>
<feature type="domain" description="Major facilitator superfamily (MFS) profile" evidence="7">
    <location>
        <begin position="1"/>
        <end position="211"/>
    </location>
</feature>
<comment type="subcellular location">
    <subcellularLocation>
        <location evidence="1">Cell membrane</location>
        <topology evidence="1">Multi-pass membrane protein</topology>
    </subcellularLocation>
</comment>
<keyword evidence="5 6" id="KW-0472">Membrane</keyword>
<reference evidence="8 9" key="1">
    <citation type="journal article" date="2023" name="Genome Announc.">
        <title>Pan-Genome Analyses of the Genus Cohnella and Proposal of the Novel Species Cohnella silvisoli sp. nov., Isolated from Forest Soil.</title>
        <authorList>
            <person name="Wang C."/>
            <person name="Mao L."/>
            <person name="Bao G."/>
            <person name="Zhu H."/>
        </authorList>
    </citation>
    <scope>NUCLEOTIDE SEQUENCE [LARGE SCALE GENOMIC DNA]</scope>
    <source>
        <strain evidence="8 9">NL03-T5-1</strain>
    </source>
</reference>
<keyword evidence="9" id="KW-1185">Reference proteome</keyword>
<evidence type="ECO:0000313" key="9">
    <source>
        <dbReference type="Proteomes" id="UP001493487"/>
    </source>
</evidence>
<dbReference type="Proteomes" id="UP001493487">
    <property type="component" value="Unassembled WGS sequence"/>
</dbReference>
<keyword evidence="4 6" id="KW-1133">Transmembrane helix</keyword>
<feature type="transmembrane region" description="Helical" evidence="6">
    <location>
        <begin position="30"/>
        <end position="49"/>
    </location>
</feature>
<dbReference type="PROSITE" id="PS50850">
    <property type="entry name" value="MFS"/>
    <property type="match status" value="1"/>
</dbReference>
<organism evidence="8 9">
    <name type="scientific">Cohnella silvisoli</name>
    <dbReference type="NCBI Taxonomy" id="2873699"/>
    <lineage>
        <taxon>Bacteria</taxon>
        <taxon>Bacillati</taxon>
        <taxon>Bacillota</taxon>
        <taxon>Bacilli</taxon>
        <taxon>Bacillales</taxon>
        <taxon>Paenibacillaceae</taxon>
        <taxon>Cohnella</taxon>
    </lineage>
</organism>
<name>A0ABV1KWS3_9BACL</name>
<gene>
    <name evidence="8" type="ORF">QJS35_19170</name>
</gene>
<accession>A0ABV1KWS3</accession>
<comment type="caution">
    <text evidence="8">The sequence shown here is derived from an EMBL/GenBank/DDBJ whole genome shotgun (WGS) entry which is preliminary data.</text>
</comment>
<feature type="transmembrane region" description="Helical" evidence="6">
    <location>
        <begin position="80"/>
        <end position="104"/>
    </location>
</feature>
<dbReference type="RefSeq" id="WP_232186875.1">
    <property type="nucleotide sequence ID" value="NZ_JAIOAP010000010.1"/>
</dbReference>
<keyword evidence="3 6" id="KW-0812">Transmembrane</keyword>
<dbReference type="EMBL" id="JASKHM010000011">
    <property type="protein sequence ID" value="MEQ4484524.1"/>
    <property type="molecule type" value="Genomic_DNA"/>
</dbReference>
<evidence type="ECO:0000256" key="5">
    <source>
        <dbReference type="ARBA" id="ARBA00023136"/>
    </source>
</evidence>
<dbReference type="PANTHER" id="PTHR23501:SF197">
    <property type="entry name" value="COMD"/>
    <property type="match status" value="1"/>
</dbReference>
<evidence type="ECO:0000256" key="3">
    <source>
        <dbReference type="ARBA" id="ARBA00022692"/>
    </source>
</evidence>
<evidence type="ECO:0000256" key="6">
    <source>
        <dbReference type="SAM" id="Phobius"/>
    </source>
</evidence>
<feature type="transmembrane region" description="Helical" evidence="6">
    <location>
        <begin position="187"/>
        <end position="209"/>
    </location>
</feature>
<dbReference type="PANTHER" id="PTHR23501">
    <property type="entry name" value="MAJOR FACILITATOR SUPERFAMILY"/>
    <property type="match status" value="1"/>
</dbReference>
<evidence type="ECO:0000313" key="8">
    <source>
        <dbReference type="EMBL" id="MEQ4484524.1"/>
    </source>
</evidence>
<protein>
    <submittedName>
        <fullName evidence="8">MFS transporter</fullName>
    </submittedName>
</protein>
<keyword evidence="2" id="KW-0813">Transport</keyword>
<proteinExistence type="predicted"/>
<dbReference type="InterPro" id="IPR036259">
    <property type="entry name" value="MFS_trans_sf"/>
</dbReference>
<evidence type="ECO:0000256" key="2">
    <source>
        <dbReference type="ARBA" id="ARBA00022448"/>
    </source>
</evidence>
<evidence type="ECO:0000259" key="7">
    <source>
        <dbReference type="PROSITE" id="PS50850"/>
    </source>
</evidence>
<dbReference type="InterPro" id="IPR011701">
    <property type="entry name" value="MFS"/>
</dbReference>